<evidence type="ECO:0000313" key="7">
    <source>
        <dbReference type="EMBL" id="KAJ3446095.1"/>
    </source>
</evidence>
<comment type="caution">
    <text evidence="7">The sequence shown here is derived from an EMBL/GenBank/DDBJ whole genome shotgun (WGS) entry which is preliminary data.</text>
</comment>
<accession>A0AAV8A1V6</accession>
<keyword evidence="10" id="KW-1185">Reference proteome</keyword>
<feature type="transmembrane region" description="Helical" evidence="5">
    <location>
        <begin position="214"/>
        <end position="235"/>
    </location>
</feature>
<evidence type="ECO:0000256" key="1">
    <source>
        <dbReference type="ARBA" id="ARBA00004141"/>
    </source>
</evidence>
<evidence type="ECO:0000256" key="4">
    <source>
        <dbReference type="ARBA" id="ARBA00023136"/>
    </source>
</evidence>
<feature type="transmembrane region" description="Helical" evidence="5">
    <location>
        <begin position="97"/>
        <end position="119"/>
    </location>
</feature>
<keyword evidence="7" id="KW-0762">Sugar transport</keyword>
<feature type="transmembrane region" description="Helical" evidence="5">
    <location>
        <begin position="20"/>
        <end position="40"/>
    </location>
</feature>
<dbReference type="Proteomes" id="UP001150062">
    <property type="component" value="Unassembled WGS sequence"/>
</dbReference>
<reference evidence="7" key="2">
    <citation type="submission" date="2022-08" db="EMBL/GenBank/DDBJ databases">
        <title>Novel sulphate-reducing endosymbionts in the free-living metamonad Anaeramoeba.</title>
        <authorList>
            <person name="Jerlstrom-Hultqvist J."/>
            <person name="Cepicka I."/>
            <person name="Gallot-Lavallee L."/>
            <person name="Salas-Leiva D."/>
            <person name="Curtis B.A."/>
            <person name="Zahonova K."/>
            <person name="Pipaliya S."/>
            <person name="Dacks J."/>
            <person name="Roger A.J."/>
        </authorList>
    </citation>
    <scope>NUCLEOTIDE SEQUENCE</scope>
    <source>
        <strain evidence="7">Busselton2</strain>
    </source>
</reference>
<gene>
    <name evidence="7" type="ORF">M0812_08631</name>
    <name evidence="8" type="ORF">M0813_04798</name>
</gene>
<feature type="transmembrane region" description="Helical" evidence="5">
    <location>
        <begin position="247"/>
        <end position="267"/>
    </location>
</feature>
<reference evidence="8" key="1">
    <citation type="submission" date="2022-08" db="EMBL/GenBank/DDBJ databases">
        <title>Novel sulfate-reducing endosymbionts in the free-living metamonad Anaeramoeba.</title>
        <authorList>
            <person name="Jerlstrom-Hultqvist J."/>
            <person name="Cepicka I."/>
            <person name="Gallot-Lavallee L."/>
            <person name="Salas-Leiva D."/>
            <person name="Curtis B.A."/>
            <person name="Zahonova K."/>
            <person name="Pipaliya S."/>
            <person name="Dacks J."/>
            <person name="Roger A.J."/>
        </authorList>
    </citation>
    <scope>NUCLEOTIDE SEQUENCE</scope>
    <source>
        <strain evidence="8">Schooner1</strain>
    </source>
</reference>
<keyword evidence="4 5" id="KW-0472">Membrane</keyword>
<evidence type="ECO:0000256" key="3">
    <source>
        <dbReference type="ARBA" id="ARBA00022989"/>
    </source>
</evidence>
<protein>
    <submittedName>
        <fullName evidence="7">Nucleotide sugar transporter family</fullName>
    </submittedName>
</protein>
<feature type="transmembrane region" description="Helical" evidence="5">
    <location>
        <begin position="150"/>
        <end position="168"/>
    </location>
</feature>
<feature type="transmembrane region" description="Helical" evidence="5">
    <location>
        <begin position="302"/>
        <end position="321"/>
    </location>
</feature>
<dbReference type="PANTHER" id="PTHR11132">
    <property type="entry name" value="SOLUTE CARRIER FAMILY 35"/>
    <property type="match status" value="1"/>
</dbReference>
<evidence type="ECO:0000256" key="5">
    <source>
        <dbReference type="SAM" id="Phobius"/>
    </source>
</evidence>
<dbReference type="Pfam" id="PF03151">
    <property type="entry name" value="TPT"/>
    <property type="match status" value="1"/>
</dbReference>
<dbReference type="InterPro" id="IPR050186">
    <property type="entry name" value="TPT_transporter"/>
</dbReference>
<dbReference type="EMBL" id="JANTQA010000021">
    <property type="protein sequence ID" value="KAJ3446095.1"/>
    <property type="molecule type" value="Genomic_DNA"/>
</dbReference>
<dbReference type="AlphaFoldDB" id="A0AAV8A1V6"/>
<name>A0AAV8A1V6_9EUKA</name>
<feature type="transmembrane region" description="Helical" evidence="5">
    <location>
        <begin position="55"/>
        <end position="76"/>
    </location>
</feature>
<feature type="domain" description="Sugar phosphate transporter" evidence="6">
    <location>
        <begin position="27"/>
        <end position="318"/>
    </location>
</feature>
<keyword evidence="3 5" id="KW-1133">Transmembrane helix</keyword>
<dbReference type="InterPro" id="IPR037185">
    <property type="entry name" value="EmrE-like"/>
</dbReference>
<dbReference type="GO" id="GO:0016020">
    <property type="term" value="C:membrane"/>
    <property type="evidence" value="ECO:0007669"/>
    <property type="project" value="UniProtKB-SubCell"/>
</dbReference>
<evidence type="ECO:0000313" key="9">
    <source>
        <dbReference type="Proteomes" id="UP001146793"/>
    </source>
</evidence>
<evidence type="ECO:0000259" key="6">
    <source>
        <dbReference type="Pfam" id="PF03151"/>
    </source>
</evidence>
<evidence type="ECO:0000313" key="10">
    <source>
        <dbReference type="Proteomes" id="UP001150062"/>
    </source>
</evidence>
<feature type="transmembrane region" description="Helical" evidence="5">
    <location>
        <begin position="174"/>
        <end position="193"/>
    </location>
</feature>
<organism evidence="7 9">
    <name type="scientific">Anaeramoeba flamelloides</name>
    <dbReference type="NCBI Taxonomy" id="1746091"/>
    <lineage>
        <taxon>Eukaryota</taxon>
        <taxon>Metamonada</taxon>
        <taxon>Anaeramoebidae</taxon>
        <taxon>Anaeramoeba</taxon>
    </lineage>
</organism>
<evidence type="ECO:0000256" key="2">
    <source>
        <dbReference type="ARBA" id="ARBA00022692"/>
    </source>
</evidence>
<sequence>MSQKTKEAKQEIKVKKESSIGTVIFSMLFYTTVSISMVFTNKFLLSQSEAKPSSFFALLIQNSATVLILIFLGLFAKKDKPLLGIPKFEYKFKKVKKILPVSACFVSMILFGNYCLKYVDVSHFMIARSLHLVINVSLTKLFFKTNPTKGSIFSAIVVTAGFIVANLGNIRLSLLGFVFGTLASLFSVLYPIFIKLCLDGKTKETNFTQGELLIYNNTTSLFLLVPLCLITGDFHPSKISLFLTKQFLGIMSISNLLSFCMSFSFIFQVKHTSPLTHQIIGSMKGALQTILAALIFKTPFSLQNGLGNGLIILGGILYAYFKSKKLMKKKVDDKDKEKKEK</sequence>
<proteinExistence type="predicted"/>
<dbReference type="EMBL" id="JAOAOG010000291">
    <property type="protein sequence ID" value="KAJ6232581.1"/>
    <property type="molecule type" value="Genomic_DNA"/>
</dbReference>
<keyword evidence="2 5" id="KW-0812">Transmembrane</keyword>
<evidence type="ECO:0000313" key="8">
    <source>
        <dbReference type="EMBL" id="KAJ6232581.1"/>
    </source>
</evidence>
<dbReference type="SUPFAM" id="SSF103481">
    <property type="entry name" value="Multidrug resistance efflux transporter EmrE"/>
    <property type="match status" value="1"/>
</dbReference>
<dbReference type="Proteomes" id="UP001146793">
    <property type="component" value="Unassembled WGS sequence"/>
</dbReference>
<keyword evidence="7" id="KW-0813">Transport</keyword>
<comment type="subcellular location">
    <subcellularLocation>
        <location evidence="1">Membrane</location>
        <topology evidence="1">Multi-pass membrane protein</topology>
    </subcellularLocation>
</comment>
<dbReference type="InterPro" id="IPR004853">
    <property type="entry name" value="Sugar_P_trans_dom"/>
</dbReference>